<dbReference type="PANTHER" id="PTHR22778">
    <property type="entry name" value="OVARIAN CANCER GENE-2 PROTEIN-RELATED"/>
    <property type="match status" value="1"/>
</dbReference>
<dbReference type="OrthoDB" id="414698at2759"/>
<dbReference type="Proteomes" id="UP001652600">
    <property type="component" value="Chromosome 3"/>
</dbReference>
<proteinExistence type="predicted"/>
<dbReference type="GeneID" id="103488096"/>
<evidence type="ECO:0000313" key="3">
    <source>
        <dbReference type="RefSeq" id="XP_008444881.1"/>
    </source>
</evidence>
<dbReference type="PANTHER" id="PTHR22778:SF52">
    <property type="entry name" value="SERINE HYDROLASE FSH DOMAIN-CONTAINING PROTEIN"/>
    <property type="match status" value="1"/>
</dbReference>
<name>A0A1S3BC58_CUCME</name>
<dbReference type="eggNOG" id="KOG2551">
    <property type="taxonomic scope" value="Eukaryota"/>
</dbReference>
<accession>A0A1S3BC58</accession>
<dbReference type="Gene3D" id="3.40.50.1820">
    <property type="entry name" value="alpha/beta hydrolase"/>
    <property type="match status" value="1"/>
</dbReference>
<reference evidence="3" key="1">
    <citation type="submission" date="2025-08" db="UniProtKB">
        <authorList>
            <consortium name="RefSeq"/>
        </authorList>
    </citation>
    <scope>IDENTIFICATION</scope>
    <source>
        <tissue evidence="3">Stem</tissue>
    </source>
</reference>
<organism evidence="2 3">
    <name type="scientific">Cucumis melo</name>
    <name type="common">Muskmelon</name>
    <dbReference type="NCBI Taxonomy" id="3656"/>
    <lineage>
        <taxon>Eukaryota</taxon>
        <taxon>Viridiplantae</taxon>
        <taxon>Streptophyta</taxon>
        <taxon>Embryophyta</taxon>
        <taxon>Tracheophyta</taxon>
        <taxon>Spermatophyta</taxon>
        <taxon>Magnoliopsida</taxon>
        <taxon>eudicotyledons</taxon>
        <taxon>Gunneridae</taxon>
        <taxon>Pentapetalae</taxon>
        <taxon>rosids</taxon>
        <taxon>fabids</taxon>
        <taxon>Cucurbitales</taxon>
        <taxon>Cucurbitaceae</taxon>
        <taxon>Benincaseae</taxon>
        <taxon>Cucumis</taxon>
    </lineage>
</organism>
<dbReference type="FunCoup" id="A0A1S3BC58">
    <property type="interactions" value="1362"/>
</dbReference>
<dbReference type="InterPro" id="IPR005645">
    <property type="entry name" value="FSH-like_dom"/>
</dbReference>
<dbReference type="SMR" id="A0A1S3BC58"/>
<feature type="domain" description="Serine hydrolase" evidence="1">
    <location>
        <begin position="9"/>
        <end position="202"/>
    </location>
</feature>
<evidence type="ECO:0000259" key="1">
    <source>
        <dbReference type="Pfam" id="PF03959"/>
    </source>
</evidence>
<protein>
    <submittedName>
        <fullName evidence="3">Uncharacterized protein LOC103488096</fullName>
    </submittedName>
</protein>
<dbReference type="FunFam" id="3.40.50.1820:FF:000843">
    <property type="entry name" value="Predicted protein"/>
    <property type="match status" value="1"/>
</dbReference>
<dbReference type="AlphaFoldDB" id="A0A1S3BC58"/>
<dbReference type="InParanoid" id="A0A1S3BC58"/>
<sequence>MTSESKIERKPTILCLHGFRTSGAILRKQIQKWPTSVLHQFHFHFIDGPLPSQGKSDVEGIYDPPYFEWFGTSKDPTSCENLESCLEFIENYMVKHGPFDGLLGFSQGAVLSAALAGLQARGVALTKVPKIKFVIIISGSKLQSSSLAAGIAYSPSIACPSLHFLSEKDFLMPSGMELLRSFVEPLVINHSKGHTVPRLDDKSLKIVGRFIQNISKL</sequence>
<dbReference type="RefSeq" id="XP_008444881.1">
    <property type="nucleotide sequence ID" value="XM_008446659.3"/>
</dbReference>
<dbReference type="SUPFAM" id="SSF53474">
    <property type="entry name" value="alpha/beta-Hydrolases"/>
    <property type="match status" value="1"/>
</dbReference>
<keyword evidence="2" id="KW-1185">Reference proteome</keyword>
<evidence type="ECO:0000313" key="2">
    <source>
        <dbReference type="Proteomes" id="UP001652600"/>
    </source>
</evidence>
<dbReference type="Pfam" id="PF03959">
    <property type="entry name" value="FSH1"/>
    <property type="match status" value="1"/>
</dbReference>
<gene>
    <name evidence="3" type="primary">LOC103488096</name>
</gene>
<dbReference type="KEGG" id="cmo:103488096"/>
<dbReference type="InterPro" id="IPR029058">
    <property type="entry name" value="AB_hydrolase_fold"/>
</dbReference>